<dbReference type="OrthoDB" id="1491441at2"/>
<sequence length="170" mass="18131">MSNSALSNWLEKDTMASTASRGVISGVLGGLAGTIVKSAIERFLPVRQPNTESAQLKLVDNISEKLTGETVSASNRDLAEQLVNIPIGVTLGASLGYAKRDRPETNVVEGALFGTTAYLATHETSLPLMGLEEAPKDIPVKLQANEFLAHVAFGITAELVRGWVARRLDD</sequence>
<evidence type="ECO:0000313" key="1">
    <source>
        <dbReference type="EMBL" id="KGO06754.1"/>
    </source>
</evidence>
<organism evidence="1 2">
    <name type="scientific">Dokdonia donghaensis DSW-1</name>
    <dbReference type="NCBI Taxonomy" id="1300343"/>
    <lineage>
        <taxon>Bacteria</taxon>
        <taxon>Pseudomonadati</taxon>
        <taxon>Bacteroidota</taxon>
        <taxon>Flavobacteriia</taxon>
        <taxon>Flavobacteriales</taxon>
        <taxon>Flavobacteriaceae</taxon>
        <taxon>Dokdonia</taxon>
    </lineage>
</organism>
<dbReference type="Proteomes" id="UP000030140">
    <property type="component" value="Unassembled WGS sequence"/>
</dbReference>
<proteinExistence type="predicted"/>
<protein>
    <recommendedName>
        <fullName evidence="3">DUF1440 domain-containing protein</fullName>
    </recommendedName>
</protein>
<accession>A0A0A2GU04</accession>
<reference evidence="1 2" key="1">
    <citation type="submission" date="2014-10" db="EMBL/GenBank/DDBJ databases">
        <title>Draft genome sequence of the proteorhodopsin-containing marine bacterium Dokdonia donghaensis.</title>
        <authorList>
            <person name="Gomez-Consarnau L."/>
            <person name="Gonzalez J.M."/>
            <person name="Riedel T."/>
            <person name="Jaenicke S."/>
            <person name="Wagner-Doebler I."/>
            <person name="Fuhrman J.A."/>
        </authorList>
    </citation>
    <scope>NUCLEOTIDE SEQUENCE [LARGE SCALE GENOMIC DNA]</scope>
    <source>
        <strain evidence="1 2">DSW-1</strain>
    </source>
</reference>
<dbReference type="KEGG" id="ddo:I597_0426"/>
<dbReference type="PATRIC" id="fig|1300343.5.peg.429"/>
<gene>
    <name evidence="1" type="ORF">NV36_07785</name>
</gene>
<dbReference type="InterPro" id="IPR009898">
    <property type="entry name" value="DUF1440"/>
</dbReference>
<dbReference type="RefSeq" id="WP_035325933.1">
    <property type="nucleotide sequence ID" value="NZ_CP015125.1"/>
</dbReference>
<comment type="caution">
    <text evidence="1">The sequence shown here is derived from an EMBL/GenBank/DDBJ whole genome shotgun (WGS) entry which is preliminary data.</text>
</comment>
<dbReference type="AlphaFoldDB" id="A0A0A2GU04"/>
<keyword evidence="2" id="KW-1185">Reference proteome</keyword>
<evidence type="ECO:0008006" key="3">
    <source>
        <dbReference type="Google" id="ProtNLM"/>
    </source>
</evidence>
<name>A0A0A2GU04_9FLAO</name>
<dbReference type="EMBL" id="JSAQ01000001">
    <property type="protein sequence ID" value="KGO06754.1"/>
    <property type="molecule type" value="Genomic_DNA"/>
</dbReference>
<evidence type="ECO:0000313" key="2">
    <source>
        <dbReference type="Proteomes" id="UP000030140"/>
    </source>
</evidence>
<dbReference type="Pfam" id="PF07274">
    <property type="entry name" value="DUF1440"/>
    <property type="match status" value="1"/>
</dbReference>